<dbReference type="OrthoDB" id="1717591at2759"/>
<reference evidence="3" key="1">
    <citation type="submission" date="2021-01" db="EMBL/GenBank/DDBJ databases">
        <title>Adiantum capillus-veneris genome.</title>
        <authorList>
            <person name="Fang Y."/>
            <person name="Liao Q."/>
        </authorList>
    </citation>
    <scope>NUCLEOTIDE SEQUENCE</scope>
    <source>
        <strain evidence="3">H3</strain>
        <tissue evidence="3">Leaf</tissue>
    </source>
</reference>
<evidence type="ECO:0000256" key="2">
    <source>
        <dbReference type="SAM" id="MobiDB-lite"/>
    </source>
</evidence>
<evidence type="ECO:0000313" key="3">
    <source>
        <dbReference type="EMBL" id="KAI5081826.1"/>
    </source>
</evidence>
<feature type="region of interest" description="Disordered" evidence="2">
    <location>
        <begin position="100"/>
        <end position="143"/>
    </location>
</feature>
<dbReference type="Gene3D" id="1.10.287.110">
    <property type="entry name" value="DnaJ domain"/>
    <property type="match status" value="1"/>
</dbReference>
<keyword evidence="4" id="KW-1185">Reference proteome</keyword>
<sequence>MEKPMHTGLPVEINFDDVFGGPPRFAALISASRLGTSQSAMLDKVTARTSSFRTSSLPVFDLPVFGDDASARGVFYDSRASSKVYDDMFDDEGPVPDNVMVSSLHFGSRSKPSSHSSSRRMSPVHTASAASGQLGGAEKLSAKTRPEIGRLLKRGSLSSASSFDESGGKPSDMLLSGVTNDSFLLSVPSSPPRSGSFGHAKSSAGAMDGINIAMLQSFVDSDDVFGGYPQTSFAQVFSVVPTKADSHGGKALGSGKSGLKIFSTSDAHEIPDSVETVLSRSSSTKDGREQRDKQVWTSRRMDSSVSDRSELAAGRTSVTSHDAPSSEPTTPGTPIKVKSWKDLISGPPAGQTFTSRKTGSLVATTKEIVTDKDVADVFVEKHMISQSEQDAGKPCHSSAALQTGKVNSAEYSDEMEERELQALLTNVWKFNEQVEREKYNTKFPVHIAKHPSTQIYLSRTDQYELRDVHEKDSDVSWKEWRKFGRGKISSNESSIDSLPGGFKVQADKDAATLQDTTEDSVGLHTVHVSPDRFTGLKSESEPPKGDVNLVKGQVQGRSDGLRKNASFHGFSSIATQESLYNNEQSRLHMTAQLEDTESLLAFTVGFEEIEGETSERRKLRWERHVRARRRAEKALEELRQREAELQRQENEKQQCSESLDEKIKQWAAGKEGNLRALLSNLQHVLWSDSSWQAIPLSDLIEVLDVKKAYRKATLFVHPDKMQQKGATIQQKYIAEKVYDILQVTSPHAISMKWQ</sequence>
<feature type="compositionally biased region" description="Low complexity" evidence="2">
    <location>
        <begin position="109"/>
        <end position="121"/>
    </location>
</feature>
<feature type="coiled-coil region" evidence="1">
    <location>
        <begin position="621"/>
        <end position="665"/>
    </location>
</feature>
<name>A0A9D4V8H9_ADICA</name>
<dbReference type="PANTHER" id="PTHR23172">
    <property type="entry name" value="AUXILIN/CYCLIN G-ASSOCIATED KINASE-RELATED"/>
    <property type="match status" value="1"/>
</dbReference>
<accession>A0A9D4V8H9</accession>
<comment type="caution">
    <text evidence="3">The sequence shown here is derived from an EMBL/GenBank/DDBJ whole genome shotgun (WGS) entry which is preliminary data.</text>
</comment>
<proteinExistence type="predicted"/>
<gene>
    <name evidence="3" type="ORF">GOP47_0001569</name>
</gene>
<dbReference type="SUPFAM" id="SSF46565">
    <property type="entry name" value="Chaperone J-domain"/>
    <property type="match status" value="1"/>
</dbReference>
<keyword evidence="1" id="KW-0175">Coiled coil</keyword>
<dbReference type="GO" id="GO:0030276">
    <property type="term" value="F:clathrin binding"/>
    <property type="evidence" value="ECO:0007669"/>
    <property type="project" value="TreeGrafter"/>
</dbReference>
<evidence type="ECO:0008006" key="5">
    <source>
        <dbReference type="Google" id="ProtNLM"/>
    </source>
</evidence>
<dbReference type="AlphaFoldDB" id="A0A9D4V8H9"/>
<protein>
    <recommendedName>
        <fullName evidence="5">J domain-containing protein</fullName>
    </recommendedName>
</protein>
<dbReference type="GO" id="GO:0031982">
    <property type="term" value="C:vesicle"/>
    <property type="evidence" value="ECO:0007669"/>
    <property type="project" value="TreeGrafter"/>
</dbReference>
<feature type="region of interest" description="Disordered" evidence="2">
    <location>
        <begin position="273"/>
        <end position="338"/>
    </location>
</feature>
<dbReference type="InterPro" id="IPR001623">
    <property type="entry name" value="DnaJ_domain"/>
</dbReference>
<organism evidence="3 4">
    <name type="scientific">Adiantum capillus-veneris</name>
    <name type="common">Maidenhair fern</name>
    <dbReference type="NCBI Taxonomy" id="13818"/>
    <lineage>
        <taxon>Eukaryota</taxon>
        <taxon>Viridiplantae</taxon>
        <taxon>Streptophyta</taxon>
        <taxon>Embryophyta</taxon>
        <taxon>Tracheophyta</taxon>
        <taxon>Polypodiopsida</taxon>
        <taxon>Polypodiidae</taxon>
        <taxon>Polypodiales</taxon>
        <taxon>Pteridineae</taxon>
        <taxon>Pteridaceae</taxon>
        <taxon>Vittarioideae</taxon>
        <taxon>Adiantum</taxon>
    </lineage>
</organism>
<evidence type="ECO:0000256" key="1">
    <source>
        <dbReference type="SAM" id="Coils"/>
    </source>
</evidence>
<dbReference type="GO" id="GO:0072583">
    <property type="term" value="P:clathrin-dependent endocytosis"/>
    <property type="evidence" value="ECO:0007669"/>
    <property type="project" value="TreeGrafter"/>
</dbReference>
<dbReference type="CDD" id="cd06257">
    <property type="entry name" value="DnaJ"/>
    <property type="match status" value="1"/>
</dbReference>
<dbReference type="Proteomes" id="UP000886520">
    <property type="component" value="Chromosome 2"/>
</dbReference>
<dbReference type="EMBL" id="JABFUD020000003">
    <property type="protein sequence ID" value="KAI5081826.1"/>
    <property type="molecule type" value="Genomic_DNA"/>
</dbReference>
<dbReference type="GO" id="GO:0005737">
    <property type="term" value="C:cytoplasm"/>
    <property type="evidence" value="ECO:0007669"/>
    <property type="project" value="TreeGrafter"/>
</dbReference>
<feature type="compositionally biased region" description="Basic and acidic residues" evidence="2">
    <location>
        <begin position="283"/>
        <end position="310"/>
    </location>
</feature>
<evidence type="ECO:0000313" key="4">
    <source>
        <dbReference type="Proteomes" id="UP000886520"/>
    </source>
</evidence>
<dbReference type="InterPro" id="IPR036869">
    <property type="entry name" value="J_dom_sf"/>
</dbReference>
<dbReference type="PANTHER" id="PTHR23172:SF69">
    <property type="entry name" value="CHAPERONE DNAJ-DOMAIN SUPERFAMILY PROTEIN"/>
    <property type="match status" value="1"/>
</dbReference>
<dbReference type="GO" id="GO:0072318">
    <property type="term" value="P:clathrin coat disassembly"/>
    <property type="evidence" value="ECO:0007669"/>
    <property type="project" value="TreeGrafter"/>
</dbReference>
<feature type="compositionally biased region" description="Polar residues" evidence="2">
    <location>
        <begin position="316"/>
        <end position="332"/>
    </location>
</feature>